<name>A0A5C8NNE0_9ACTN</name>
<dbReference type="SUPFAM" id="SSF110296">
    <property type="entry name" value="Oligoxyloglucan reducing end-specific cellobiohydrolase"/>
    <property type="match status" value="1"/>
</dbReference>
<protein>
    <submittedName>
        <fullName evidence="1">Exo-alpha-sialidase</fullName>
    </submittedName>
</protein>
<organism evidence="1 2">
    <name type="scientific">Aeromicrobium terrae</name>
    <dbReference type="NCBI Taxonomy" id="2498846"/>
    <lineage>
        <taxon>Bacteria</taxon>
        <taxon>Bacillati</taxon>
        <taxon>Actinomycetota</taxon>
        <taxon>Actinomycetes</taxon>
        <taxon>Propionibacteriales</taxon>
        <taxon>Nocardioidaceae</taxon>
        <taxon>Aeromicrobium</taxon>
    </lineage>
</organism>
<dbReference type="RefSeq" id="WP_147683725.1">
    <property type="nucleotide sequence ID" value="NZ_VDUX01000001.1"/>
</dbReference>
<dbReference type="OrthoDB" id="9764804at2"/>
<dbReference type="InterPro" id="IPR015943">
    <property type="entry name" value="WD40/YVTN_repeat-like_dom_sf"/>
</dbReference>
<comment type="caution">
    <text evidence="1">The sequence shown here is derived from an EMBL/GenBank/DDBJ whole genome shotgun (WGS) entry which is preliminary data.</text>
</comment>
<gene>
    <name evidence="1" type="ORF">FHP06_03315</name>
</gene>
<proteinExistence type="predicted"/>
<dbReference type="InterPro" id="IPR052025">
    <property type="entry name" value="Xyloglucanase_GH74"/>
</dbReference>
<sequence>MSETVLLVGTRKGLFIGRSDEDRGSWTWDAPQFPMQEIYSVALDTRPGTARLLAGATSPHWGPQVFRSDDLGRTWEETKGGAIRFPEDTGAALERVWQLRPAPADQPGVVYAGTEPSAIFRSTDGGETFEIIRSLWDHPHRPHWQPGGGGQAIHTIVPHPTDADVVTVAMSTGGVYRTEDGGASWTPYNRGIGAEFIPGETPEYGQCVHKVAVDAGDPDRLYAQNHGGVFRSDDAGRSWHSIADGLPADFGFPIVAHPHRPGTVYVFPLVADIERFPPSGKPAVWRSDDAGETWRETGPGLPAEAHTAVLRDGFSSDTADPVGLYIGTRHGAVWVSNDEGGTWAEVRTNLPDVLCIRAAQV</sequence>
<dbReference type="Proteomes" id="UP000321571">
    <property type="component" value="Unassembled WGS sequence"/>
</dbReference>
<accession>A0A5C8NNE0</accession>
<evidence type="ECO:0000313" key="2">
    <source>
        <dbReference type="Proteomes" id="UP000321571"/>
    </source>
</evidence>
<dbReference type="AlphaFoldDB" id="A0A5C8NNE0"/>
<dbReference type="Gene3D" id="2.130.10.10">
    <property type="entry name" value="YVTN repeat-like/Quinoprotein amine dehydrogenase"/>
    <property type="match status" value="1"/>
</dbReference>
<dbReference type="CDD" id="cd15482">
    <property type="entry name" value="Sialidase_non-viral"/>
    <property type="match status" value="1"/>
</dbReference>
<reference evidence="1 2" key="1">
    <citation type="submission" date="2019-06" db="EMBL/GenBank/DDBJ databases">
        <title>Aeromicrobium sp. nov., isolated from a maize field.</title>
        <authorList>
            <person name="Lin S.-Y."/>
            <person name="Tsai C.-F."/>
            <person name="Young C.-C."/>
        </authorList>
    </citation>
    <scope>NUCLEOTIDE SEQUENCE [LARGE SCALE GENOMIC DNA]</scope>
    <source>
        <strain evidence="1 2">CC-CFT486</strain>
    </source>
</reference>
<dbReference type="GO" id="GO:0010411">
    <property type="term" value="P:xyloglucan metabolic process"/>
    <property type="evidence" value="ECO:0007669"/>
    <property type="project" value="TreeGrafter"/>
</dbReference>
<dbReference type="PANTHER" id="PTHR43739:SF5">
    <property type="entry name" value="EXO-ALPHA-SIALIDASE"/>
    <property type="match status" value="1"/>
</dbReference>
<dbReference type="EMBL" id="VDUX01000001">
    <property type="protein sequence ID" value="TXL63269.1"/>
    <property type="molecule type" value="Genomic_DNA"/>
</dbReference>
<keyword evidence="2" id="KW-1185">Reference proteome</keyword>
<evidence type="ECO:0000313" key="1">
    <source>
        <dbReference type="EMBL" id="TXL63269.1"/>
    </source>
</evidence>
<dbReference type="PANTHER" id="PTHR43739">
    <property type="entry name" value="XYLOGLUCANASE (EUROFUNG)"/>
    <property type="match status" value="1"/>
</dbReference>